<dbReference type="Gene3D" id="3.40.140.10">
    <property type="entry name" value="Cytidine Deaminase, domain 2"/>
    <property type="match status" value="1"/>
</dbReference>
<evidence type="ECO:0000256" key="1">
    <source>
        <dbReference type="ARBA" id="ARBA00022723"/>
    </source>
</evidence>
<reference evidence="5" key="1">
    <citation type="submission" date="2014-05" db="EMBL/GenBank/DDBJ databases">
        <title>ATOL: Assembling a taxonomically balanced genome-scale reconstruction of the evolutionary history of the Enterobacteriaceae.</title>
        <authorList>
            <person name="Plunkett G. III"/>
            <person name="Neeno-Eckwall E.C."/>
            <person name="Glasner J.D."/>
            <person name="Perna N.T."/>
        </authorList>
    </citation>
    <scope>NUCLEOTIDE SEQUENCE [LARGE SCALE GENOMIC DNA]</scope>
    <source>
        <strain evidence="5">ATCC 49490</strain>
    </source>
</reference>
<dbReference type="GO" id="GO:0047974">
    <property type="term" value="F:guanosine deaminase activity"/>
    <property type="evidence" value="ECO:0007669"/>
    <property type="project" value="TreeGrafter"/>
</dbReference>
<evidence type="ECO:0000313" key="5">
    <source>
        <dbReference type="Proteomes" id="UP000028630"/>
    </source>
</evidence>
<dbReference type="Proteomes" id="UP000028630">
    <property type="component" value="Unassembled WGS sequence"/>
</dbReference>
<accession>A0A085A9I7</accession>
<evidence type="ECO:0000313" key="4">
    <source>
        <dbReference type="EMBL" id="KFC06882.1"/>
    </source>
</evidence>
<dbReference type="OrthoDB" id="9802676at2"/>
<dbReference type="eggNOG" id="COG0590">
    <property type="taxonomic scope" value="Bacteria"/>
</dbReference>
<dbReference type="AlphaFoldDB" id="A0A085A9I7"/>
<evidence type="ECO:0000256" key="2">
    <source>
        <dbReference type="ARBA" id="ARBA00022833"/>
    </source>
</evidence>
<gene>
    <name evidence="4" type="ORF">GTGU_02285</name>
</gene>
<dbReference type="EC" id="3.-.-.-" evidence="4"/>
<dbReference type="CDD" id="cd01285">
    <property type="entry name" value="nucleoside_deaminase"/>
    <property type="match status" value="1"/>
</dbReference>
<evidence type="ECO:0000259" key="3">
    <source>
        <dbReference type="PROSITE" id="PS51747"/>
    </source>
</evidence>
<protein>
    <submittedName>
        <fullName evidence="4">Putative deaminase</fullName>
        <ecNumber evidence="4">3.-.-.-</ecNumber>
    </submittedName>
</protein>
<organism evidence="4 5">
    <name type="scientific">Trabulsiella guamensis ATCC 49490</name>
    <dbReference type="NCBI Taxonomy" id="1005994"/>
    <lineage>
        <taxon>Bacteria</taxon>
        <taxon>Pseudomonadati</taxon>
        <taxon>Pseudomonadota</taxon>
        <taxon>Gammaproteobacteria</taxon>
        <taxon>Enterobacterales</taxon>
        <taxon>Enterobacteriaceae</taxon>
        <taxon>Trabulsiella</taxon>
    </lineage>
</organism>
<dbReference type="InterPro" id="IPR016192">
    <property type="entry name" value="APOBEC/CMP_deaminase_Zn-bd"/>
</dbReference>
<dbReference type="InterPro" id="IPR002125">
    <property type="entry name" value="CMP_dCMP_dom"/>
</dbReference>
<comment type="caution">
    <text evidence="4">The sequence shown here is derived from an EMBL/GenBank/DDBJ whole genome shotgun (WGS) entry which is preliminary data.</text>
</comment>
<dbReference type="PROSITE" id="PS51747">
    <property type="entry name" value="CYT_DCMP_DEAMINASES_2"/>
    <property type="match status" value="1"/>
</dbReference>
<dbReference type="EMBL" id="JMTB01000077">
    <property type="protein sequence ID" value="KFC06882.1"/>
    <property type="molecule type" value="Genomic_DNA"/>
</dbReference>
<dbReference type="Pfam" id="PF00383">
    <property type="entry name" value="dCMP_cyt_deam_1"/>
    <property type="match status" value="1"/>
</dbReference>
<sequence length="152" mass="16582">MPSHDDYLQQALTLAEKNVEQGGRPFGAVIVRKGEVVAEAVNTLHLDDDPTGHAELNGIRAVSARSGSAALRECTVYASGQPCPMCLSAMYLTGVREVYFANSNNDGERFSLSTAAIYQQLQQPTEQQSLPVYHRPQANGIALYARWAQKQS</sequence>
<dbReference type="PANTHER" id="PTHR11079">
    <property type="entry name" value="CYTOSINE DEAMINASE FAMILY MEMBER"/>
    <property type="match status" value="1"/>
</dbReference>
<dbReference type="PANTHER" id="PTHR11079:SF161">
    <property type="entry name" value="CMP_DCMP-TYPE DEAMINASE DOMAIN-CONTAINING PROTEIN"/>
    <property type="match status" value="1"/>
</dbReference>
<name>A0A085A9I7_9ENTR</name>
<keyword evidence="5" id="KW-1185">Reference proteome</keyword>
<dbReference type="GO" id="GO:0008270">
    <property type="term" value="F:zinc ion binding"/>
    <property type="evidence" value="ECO:0007669"/>
    <property type="project" value="InterPro"/>
</dbReference>
<keyword evidence="2" id="KW-0862">Zinc</keyword>
<keyword evidence="1" id="KW-0479">Metal-binding</keyword>
<dbReference type="GO" id="GO:0006152">
    <property type="term" value="P:purine nucleoside catabolic process"/>
    <property type="evidence" value="ECO:0007669"/>
    <property type="project" value="TreeGrafter"/>
</dbReference>
<dbReference type="SUPFAM" id="SSF53927">
    <property type="entry name" value="Cytidine deaminase-like"/>
    <property type="match status" value="1"/>
</dbReference>
<dbReference type="PROSITE" id="PS00903">
    <property type="entry name" value="CYT_DCMP_DEAMINASES_1"/>
    <property type="match status" value="1"/>
</dbReference>
<dbReference type="RefSeq" id="WP_038156846.1">
    <property type="nucleotide sequence ID" value="NZ_JMTB01000077.1"/>
</dbReference>
<dbReference type="InterPro" id="IPR016193">
    <property type="entry name" value="Cytidine_deaminase-like"/>
</dbReference>
<proteinExistence type="predicted"/>
<feature type="domain" description="CMP/dCMP-type deaminase" evidence="3">
    <location>
        <begin position="2"/>
        <end position="113"/>
    </location>
</feature>
<keyword evidence="4" id="KW-0378">Hydrolase</keyword>